<sequence length="251" mass="26245">MPGEPVVLIERHGDVAIITLNRPAARNAVNVELASALVAAMADCQDAKCIVLTGNGTAFCAGLDLRNLGTDKLMDLPPFIASVTASQVPVIAAVNGPAVTGGFEVALACDFIVASTAAAFADTHLRVGVYPGPVLVELPRRVGMAKAREMSLTGNFVDAETALRIGLVNHVVPPEALLEFALTLAQAIAEQPAAMVATMRRDWDETGALPVQQAHHRHMEIAREGGFHGVGSDTLNENMSAVVARAKTQGV</sequence>
<dbReference type="InterPro" id="IPR001753">
    <property type="entry name" value="Enoyl-CoA_hydra/iso"/>
</dbReference>
<organism evidence="2">
    <name type="scientific">freshwater metagenome</name>
    <dbReference type="NCBI Taxonomy" id="449393"/>
    <lineage>
        <taxon>unclassified sequences</taxon>
        <taxon>metagenomes</taxon>
        <taxon>ecological metagenomes</taxon>
    </lineage>
</organism>
<gene>
    <name evidence="3" type="ORF">UFOPK2656_01671</name>
    <name evidence="4" type="ORF">UFOPK3099_02178</name>
    <name evidence="5" type="ORF">UFOPK3267_02331</name>
    <name evidence="6" type="ORF">UFOPK3651_01813</name>
    <name evidence="7" type="ORF">UFOPK3931_01185</name>
    <name evidence="2" type="ORF">UFOPK4189_01774</name>
</gene>
<dbReference type="EMBL" id="CAFAAV010000200">
    <property type="protein sequence ID" value="CAB4831906.1"/>
    <property type="molecule type" value="Genomic_DNA"/>
</dbReference>
<dbReference type="SUPFAM" id="SSF52096">
    <property type="entry name" value="ClpP/crotonase"/>
    <property type="match status" value="1"/>
</dbReference>
<comment type="similarity">
    <text evidence="1">Belongs to the enoyl-CoA hydratase/isomerase family.</text>
</comment>
<dbReference type="EMBL" id="CAFBOL010000024">
    <property type="protein sequence ID" value="CAB4986591.1"/>
    <property type="molecule type" value="Genomic_DNA"/>
</dbReference>
<dbReference type="EMBL" id="CAESGF010000009">
    <property type="protein sequence ID" value="CAB4364005.1"/>
    <property type="molecule type" value="Genomic_DNA"/>
</dbReference>
<proteinExistence type="inferred from homology"/>
<name>A0A6J6A3M3_9ZZZZ</name>
<evidence type="ECO:0000256" key="1">
    <source>
        <dbReference type="ARBA" id="ARBA00005254"/>
    </source>
</evidence>
<dbReference type="CDD" id="cd06558">
    <property type="entry name" value="crotonase-like"/>
    <property type="match status" value="1"/>
</dbReference>
<accession>A0A6J6A3M3</accession>
<evidence type="ECO:0000313" key="2">
    <source>
        <dbReference type="EMBL" id="CAB4364005.1"/>
    </source>
</evidence>
<dbReference type="EMBL" id="CAFBIY010000159">
    <property type="protein sequence ID" value="CAB4852811.1"/>
    <property type="molecule type" value="Genomic_DNA"/>
</dbReference>
<evidence type="ECO:0000313" key="7">
    <source>
        <dbReference type="EMBL" id="CAB4986591.1"/>
    </source>
</evidence>
<dbReference type="EMBL" id="CAFBMT010000009">
    <property type="protein sequence ID" value="CAB4936068.1"/>
    <property type="molecule type" value="Genomic_DNA"/>
</dbReference>
<evidence type="ECO:0000313" key="6">
    <source>
        <dbReference type="EMBL" id="CAB4936068.1"/>
    </source>
</evidence>
<dbReference type="Pfam" id="PF00378">
    <property type="entry name" value="ECH_1"/>
    <property type="match status" value="1"/>
</dbReference>
<dbReference type="PANTHER" id="PTHR43802">
    <property type="entry name" value="ENOYL-COA HYDRATASE"/>
    <property type="match status" value="1"/>
</dbReference>
<reference evidence="2" key="1">
    <citation type="submission" date="2020-05" db="EMBL/GenBank/DDBJ databases">
        <authorList>
            <person name="Chiriac C."/>
            <person name="Salcher M."/>
            <person name="Ghai R."/>
            <person name="Kavagutti S V."/>
        </authorList>
    </citation>
    <scope>NUCLEOTIDE SEQUENCE</scope>
</reference>
<dbReference type="InterPro" id="IPR029045">
    <property type="entry name" value="ClpP/crotonase-like_dom_sf"/>
</dbReference>
<dbReference type="EMBL" id="CAEZYF010000009">
    <property type="protein sequence ID" value="CAB4724532.1"/>
    <property type="molecule type" value="Genomic_DNA"/>
</dbReference>
<evidence type="ECO:0000313" key="4">
    <source>
        <dbReference type="EMBL" id="CAB4831906.1"/>
    </source>
</evidence>
<dbReference type="Gene3D" id="3.90.226.10">
    <property type="entry name" value="2-enoyl-CoA Hydratase, Chain A, domain 1"/>
    <property type="match status" value="1"/>
</dbReference>
<dbReference type="AlphaFoldDB" id="A0A6J6A3M3"/>
<protein>
    <submittedName>
        <fullName evidence="2">Unannotated protein</fullName>
    </submittedName>
</protein>
<evidence type="ECO:0000313" key="5">
    <source>
        <dbReference type="EMBL" id="CAB4852811.1"/>
    </source>
</evidence>
<dbReference type="PANTHER" id="PTHR43802:SF1">
    <property type="entry name" value="IP11341P-RELATED"/>
    <property type="match status" value="1"/>
</dbReference>
<evidence type="ECO:0000313" key="3">
    <source>
        <dbReference type="EMBL" id="CAB4724532.1"/>
    </source>
</evidence>